<reference evidence="2 3" key="1">
    <citation type="submission" date="2021-03" db="EMBL/GenBank/DDBJ databases">
        <title>Genomic Encyclopedia of Type Strains, Phase IV (KMG-IV): sequencing the most valuable type-strain genomes for metagenomic binning, comparative biology and taxonomic classification.</title>
        <authorList>
            <person name="Goeker M."/>
        </authorList>
    </citation>
    <scope>NUCLEOTIDE SEQUENCE [LARGE SCALE GENOMIC DNA]</scope>
    <source>
        <strain evidence="2 3">DSM 15596</strain>
    </source>
</reference>
<dbReference type="PROSITE" id="PS51257">
    <property type="entry name" value="PROKAR_LIPOPROTEIN"/>
    <property type="match status" value="1"/>
</dbReference>
<protein>
    <submittedName>
        <fullName evidence="2">Phosphonate transport system substrate-binding protein</fullName>
    </submittedName>
</protein>
<accession>A0ABS4FJ98</accession>
<name>A0ABS4FJ98_9BACL</name>
<keyword evidence="3" id="KW-1185">Reference proteome</keyword>
<dbReference type="RefSeq" id="WP_007132756.1">
    <property type="nucleotide sequence ID" value="NZ_BOSA01000031.1"/>
</dbReference>
<keyword evidence="1" id="KW-0732">Signal</keyword>
<proteinExistence type="predicted"/>
<evidence type="ECO:0000313" key="3">
    <source>
        <dbReference type="Proteomes" id="UP000706926"/>
    </source>
</evidence>
<evidence type="ECO:0000313" key="2">
    <source>
        <dbReference type="EMBL" id="MBP1896334.1"/>
    </source>
</evidence>
<dbReference type="Pfam" id="PF12974">
    <property type="entry name" value="Phosphonate-bd"/>
    <property type="match status" value="1"/>
</dbReference>
<feature type="signal peptide" evidence="1">
    <location>
        <begin position="1"/>
        <end position="21"/>
    </location>
</feature>
<dbReference type="SUPFAM" id="SSF53850">
    <property type="entry name" value="Periplasmic binding protein-like II"/>
    <property type="match status" value="1"/>
</dbReference>
<dbReference type="GeneID" id="95407321"/>
<sequence length="354" mass="37592">MKKIWLLMISLVVLVAATGCGTNGGALHVAGAGAGPKSEGTITIAWLQGESGAVVKEARDELGKVIEKATGKQVEHAIFTEDTDAIDAIVNGQADLAFIGTEGYVRANAANPMVQPLVVASGETGTLEDAFYFSWVSVRQGEEGAYKRGNGYALEPIAGKKISFVSETSMSGFKIPAHEMIGSLGRMDKYQDLTTDDLLQGGKDQVFREVLYGGTHQGSLENLLTGKADAAAFCDRCVSDDIELSSGTANMPGAVYKVKTDAAEPLHALAGKAFTIISVTPVLNPPFAINTDTVSSEDQQKLLDAFTSDEVSGNPHIFLPEDAEGSGLFKQTSGMERFLPVDDAWFHPIRELTD</sequence>
<dbReference type="EMBL" id="JAGGKI010000023">
    <property type="protein sequence ID" value="MBP1896334.1"/>
    <property type="molecule type" value="Genomic_DNA"/>
</dbReference>
<comment type="caution">
    <text evidence="2">The sequence shown here is derived from an EMBL/GenBank/DDBJ whole genome shotgun (WGS) entry which is preliminary data.</text>
</comment>
<dbReference type="Gene3D" id="3.40.190.10">
    <property type="entry name" value="Periplasmic binding protein-like II"/>
    <property type="match status" value="2"/>
</dbReference>
<evidence type="ECO:0000256" key="1">
    <source>
        <dbReference type="SAM" id="SignalP"/>
    </source>
</evidence>
<organism evidence="2 3">
    <name type="scientific">Paenibacillus lactis</name>
    <dbReference type="NCBI Taxonomy" id="228574"/>
    <lineage>
        <taxon>Bacteria</taxon>
        <taxon>Bacillati</taxon>
        <taxon>Bacillota</taxon>
        <taxon>Bacilli</taxon>
        <taxon>Bacillales</taxon>
        <taxon>Paenibacillaceae</taxon>
        <taxon>Paenibacillus</taxon>
    </lineage>
</organism>
<dbReference type="PANTHER" id="PTHR35841:SF1">
    <property type="entry name" value="PHOSPHONATES-BINDING PERIPLASMIC PROTEIN"/>
    <property type="match status" value="1"/>
</dbReference>
<dbReference type="PANTHER" id="PTHR35841">
    <property type="entry name" value="PHOSPHONATES-BINDING PERIPLASMIC PROTEIN"/>
    <property type="match status" value="1"/>
</dbReference>
<gene>
    <name evidence="2" type="ORF">J2Z18_005464</name>
</gene>
<feature type="chain" id="PRO_5046149815" evidence="1">
    <location>
        <begin position="22"/>
        <end position="354"/>
    </location>
</feature>
<dbReference type="Proteomes" id="UP000706926">
    <property type="component" value="Unassembled WGS sequence"/>
</dbReference>